<dbReference type="EMBL" id="JARK01000207">
    <property type="protein sequence ID" value="EYC40560.1"/>
    <property type="molecule type" value="Genomic_DNA"/>
</dbReference>
<gene>
    <name evidence="1" type="primary">Acey_s0607.g592</name>
    <name evidence="1" type="ORF">Y032_0607g592</name>
</gene>
<organism evidence="1 2">
    <name type="scientific">Ancylostoma ceylanicum</name>
    <dbReference type="NCBI Taxonomy" id="53326"/>
    <lineage>
        <taxon>Eukaryota</taxon>
        <taxon>Metazoa</taxon>
        <taxon>Ecdysozoa</taxon>
        <taxon>Nematoda</taxon>
        <taxon>Chromadorea</taxon>
        <taxon>Rhabditida</taxon>
        <taxon>Rhabditina</taxon>
        <taxon>Rhabditomorpha</taxon>
        <taxon>Strongyloidea</taxon>
        <taxon>Ancylostomatidae</taxon>
        <taxon>Ancylostomatinae</taxon>
        <taxon>Ancylostoma</taxon>
    </lineage>
</organism>
<accession>A0A016WLR7</accession>
<dbReference type="Proteomes" id="UP000024635">
    <property type="component" value="Unassembled WGS sequence"/>
</dbReference>
<name>A0A016WLR7_9BILA</name>
<comment type="caution">
    <text evidence="1">The sequence shown here is derived from an EMBL/GenBank/DDBJ whole genome shotgun (WGS) entry which is preliminary data.</text>
</comment>
<sequence length="74" mass="8642">MLRARLLPFVEAIQKRVGVGVFIRGKHNDDFDGSRTFYLVSRTLDLLFVNIEAEFLNSRRTSFSIAWSVKHHFD</sequence>
<reference evidence="2" key="1">
    <citation type="journal article" date="2015" name="Nat. Genet.">
        <title>The genome and transcriptome of the zoonotic hookworm Ancylostoma ceylanicum identify infection-specific gene families.</title>
        <authorList>
            <person name="Schwarz E.M."/>
            <person name="Hu Y."/>
            <person name="Antoshechkin I."/>
            <person name="Miller M.M."/>
            <person name="Sternberg P.W."/>
            <person name="Aroian R.V."/>
        </authorList>
    </citation>
    <scope>NUCLEOTIDE SEQUENCE</scope>
    <source>
        <strain evidence="2">HY135</strain>
    </source>
</reference>
<dbReference type="AlphaFoldDB" id="A0A016WLR7"/>
<evidence type="ECO:0000313" key="1">
    <source>
        <dbReference type="EMBL" id="EYC40560.1"/>
    </source>
</evidence>
<proteinExistence type="predicted"/>
<evidence type="ECO:0000313" key="2">
    <source>
        <dbReference type="Proteomes" id="UP000024635"/>
    </source>
</evidence>
<protein>
    <submittedName>
        <fullName evidence="1">Uncharacterized protein</fullName>
    </submittedName>
</protein>
<keyword evidence="2" id="KW-1185">Reference proteome</keyword>